<protein>
    <submittedName>
        <fullName evidence="2">Uncharacterized protein</fullName>
    </submittedName>
</protein>
<sequence>MFDSNPFISLKNLVLSSEFWRLIIFSSCDIIIKIFIFFKNTSLLIIKPLELMYKGIFKINKNANRQINDRRI</sequence>
<keyword evidence="1" id="KW-1133">Transmembrane helix</keyword>
<dbReference type="Proteomes" id="UP000276133">
    <property type="component" value="Unassembled WGS sequence"/>
</dbReference>
<accession>A0A3M7RJU1</accession>
<keyword evidence="3" id="KW-1185">Reference proteome</keyword>
<evidence type="ECO:0000313" key="2">
    <source>
        <dbReference type="EMBL" id="RNA23595.1"/>
    </source>
</evidence>
<keyword evidence="1" id="KW-0812">Transmembrane</keyword>
<organism evidence="2 3">
    <name type="scientific">Brachionus plicatilis</name>
    <name type="common">Marine rotifer</name>
    <name type="synonym">Brachionus muelleri</name>
    <dbReference type="NCBI Taxonomy" id="10195"/>
    <lineage>
        <taxon>Eukaryota</taxon>
        <taxon>Metazoa</taxon>
        <taxon>Spiralia</taxon>
        <taxon>Gnathifera</taxon>
        <taxon>Rotifera</taxon>
        <taxon>Eurotatoria</taxon>
        <taxon>Monogononta</taxon>
        <taxon>Pseudotrocha</taxon>
        <taxon>Ploima</taxon>
        <taxon>Brachionidae</taxon>
        <taxon>Brachionus</taxon>
    </lineage>
</organism>
<dbReference type="EMBL" id="REGN01003254">
    <property type="protein sequence ID" value="RNA23595.1"/>
    <property type="molecule type" value="Genomic_DNA"/>
</dbReference>
<name>A0A3M7RJU1_BRAPC</name>
<feature type="transmembrane region" description="Helical" evidence="1">
    <location>
        <begin position="20"/>
        <end position="38"/>
    </location>
</feature>
<evidence type="ECO:0000313" key="3">
    <source>
        <dbReference type="Proteomes" id="UP000276133"/>
    </source>
</evidence>
<proteinExistence type="predicted"/>
<comment type="caution">
    <text evidence="2">The sequence shown here is derived from an EMBL/GenBank/DDBJ whole genome shotgun (WGS) entry which is preliminary data.</text>
</comment>
<gene>
    <name evidence="2" type="ORF">BpHYR1_039146</name>
</gene>
<evidence type="ECO:0000256" key="1">
    <source>
        <dbReference type="SAM" id="Phobius"/>
    </source>
</evidence>
<reference evidence="2 3" key="1">
    <citation type="journal article" date="2018" name="Sci. Rep.">
        <title>Genomic signatures of local adaptation to the degree of environmental predictability in rotifers.</title>
        <authorList>
            <person name="Franch-Gras L."/>
            <person name="Hahn C."/>
            <person name="Garcia-Roger E.M."/>
            <person name="Carmona M.J."/>
            <person name="Serra M."/>
            <person name="Gomez A."/>
        </authorList>
    </citation>
    <scope>NUCLEOTIDE SEQUENCE [LARGE SCALE GENOMIC DNA]</scope>
    <source>
        <strain evidence="2">HYR1</strain>
    </source>
</reference>
<keyword evidence="1" id="KW-0472">Membrane</keyword>
<dbReference type="AlphaFoldDB" id="A0A3M7RJU1"/>